<feature type="region of interest" description="Disordered" evidence="1">
    <location>
        <begin position="1"/>
        <end position="40"/>
    </location>
</feature>
<sequence length="81" mass="8783">MQKSQVATYPSKGRDGTVQNATGSFEDRDRQAECDDNPCHVQNMTEGAVATSLRTRPIGPSRSQVLHLSPSGKRTALRIAV</sequence>
<reference evidence="2" key="1">
    <citation type="submission" date="2017-07" db="EMBL/GenBank/DDBJ databases">
        <title>Taro Niue Genome Assembly and Annotation.</title>
        <authorList>
            <person name="Atibalentja N."/>
            <person name="Keating K."/>
            <person name="Fields C.J."/>
        </authorList>
    </citation>
    <scope>NUCLEOTIDE SEQUENCE</scope>
    <source>
        <strain evidence="2">Niue_2</strain>
        <tissue evidence="2">Leaf</tissue>
    </source>
</reference>
<dbReference type="EMBL" id="NMUH01008335">
    <property type="protein sequence ID" value="MQM18637.1"/>
    <property type="molecule type" value="Genomic_DNA"/>
</dbReference>
<dbReference type="AlphaFoldDB" id="A0A843XHW1"/>
<evidence type="ECO:0000313" key="2">
    <source>
        <dbReference type="EMBL" id="MQM18637.1"/>
    </source>
</evidence>
<protein>
    <submittedName>
        <fullName evidence="2">Uncharacterized protein</fullName>
    </submittedName>
</protein>
<accession>A0A843XHW1</accession>
<dbReference type="Proteomes" id="UP000652761">
    <property type="component" value="Unassembled WGS sequence"/>
</dbReference>
<proteinExistence type="predicted"/>
<keyword evidence="3" id="KW-1185">Reference proteome</keyword>
<gene>
    <name evidence="2" type="ORF">Taro_051634</name>
</gene>
<feature type="region of interest" description="Disordered" evidence="1">
    <location>
        <begin position="60"/>
        <end position="81"/>
    </location>
</feature>
<evidence type="ECO:0000313" key="3">
    <source>
        <dbReference type="Proteomes" id="UP000652761"/>
    </source>
</evidence>
<organism evidence="2 3">
    <name type="scientific">Colocasia esculenta</name>
    <name type="common">Wild taro</name>
    <name type="synonym">Arum esculentum</name>
    <dbReference type="NCBI Taxonomy" id="4460"/>
    <lineage>
        <taxon>Eukaryota</taxon>
        <taxon>Viridiplantae</taxon>
        <taxon>Streptophyta</taxon>
        <taxon>Embryophyta</taxon>
        <taxon>Tracheophyta</taxon>
        <taxon>Spermatophyta</taxon>
        <taxon>Magnoliopsida</taxon>
        <taxon>Liliopsida</taxon>
        <taxon>Araceae</taxon>
        <taxon>Aroideae</taxon>
        <taxon>Colocasieae</taxon>
        <taxon>Colocasia</taxon>
    </lineage>
</organism>
<evidence type="ECO:0000256" key="1">
    <source>
        <dbReference type="SAM" id="MobiDB-lite"/>
    </source>
</evidence>
<comment type="caution">
    <text evidence="2">The sequence shown here is derived from an EMBL/GenBank/DDBJ whole genome shotgun (WGS) entry which is preliminary data.</text>
</comment>
<name>A0A843XHW1_COLES</name>